<evidence type="ECO:0000313" key="4">
    <source>
        <dbReference type="Proteomes" id="UP001519654"/>
    </source>
</evidence>
<evidence type="ECO:0000313" key="3">
    <source>
        <dbReference type="EMBL" id="MBU2666989.1"/>
    </source>
</evidence>
<proteinExistence type="predicted"/>
<feature type="region of interest" description="Disordered" evidence="1">
    <location>
        <begin position="309"/>
        <end position="331"/>
    </location>
</feature>
<dbReference type="Gene3D" id="3.40.630.10">
    <property type="entry name" value="Zn peptidases"/>
    <property type="match status" value="1"/>
</dbReference>
<dbReference type="Pfam" id="PF04389">
    <property type="entry name" value="Peptidase_M28"/>
    <property type="match status" value="1"/>
</dbReference>
<dbReference type="PANTHER" id="PTHR12147">
    <property type="entry name" value="METALLOPEPTIDASE M28 FAMILY MEMBER"/>
    <property type="match status" value="1"/>
</dbReference>
<dbReference type="PANTHER" id="PTHR12147:SF26">
    <property type="entry name" value="PEPTIDASE M28 DOMAIN-CONTAINING PROTEIN"/>
    <property type="match status" value="1"/>
</dbReference>
<gene>
    <name evidence="3" type="ORF">KOI35_26100</name>
</gene>
<name>A0ABS5YU52_9ACTN</name>
<dbReference type="SUPFAM" id="SSF53187">
    <property type="entry name" value="Zn-dependent exopeptidases"/>
    <property type="match status" value="1"/>
</dbReference>
<reference evidence="3 4" key="1">
    <citation type="submission" date="2021-06" db="EMBL/GenBank/DDBJ databases">
        <title>Actinoplanes lichenicola sp. nov., and Actinoplanes ovalisporus sp. nov., isolated from lichen in Thailand.</title>
        <authorList>
            <person name="Saeng-In P."/>
            <person name="Kanchanasin P."/>
            <person name="Yuki M."/>
            <person name="Kudo T."/>
            <person name="Ohkuma M."/>
            <person name="Phongsopitanun W."/>
            <person name="Tanasupawat S."/>
        </authorList>
    </citation>
    <scope>NUCLEOTIDE SEQUENCE [LARGE SCALE GENOMIC DNA]</scope>
    <source>
        <strain evidence="3 4">NBRC 110975</strain>
    </source>
</reference>
<keyword evidence="4" id="KW-1185">Reference proteome</keyword>
<dbReference type="EMBL" id="JAHKKG010000008">
    <property type="protein sequence ID" value="MBU2666989.1"/>
    <property type="molecule type" value="Genomic_DNA"/>
</dbReference>
<accession>A0ABS5YU52</accession>
<dbReference type="InterPro" id="IPR007484">
    <property type="entry name" value="Peptidase_M28"/>
</dbReference>
<dbReference type="Proteomes" id="UP001519654">
    <property type="component" value="Unassembled WGS sequence"/>
</dbReference>
<comment type="caution">
    <text evidence="3">The sequence shown here is derived from an EMBL/GenBank/DDBJ whole genome shotgun (WGS) entry which is preliminary data.</text>
</comment>
<protein>
    <submittedName>
        <fullName evidence="3">M28 family peptidase</fullName>
    </submittedName>
</protein>
<evidence type="ECO:0000256" key="1">
    <source>
        <dbReference type="SAM" id="MobiDB-lite"/>
    </source>
</evidence>
<feature type="compositionally biased region" description="Low complexity" evidence="1">
    <location>
        <begin position="309"/>
        <end position="323"/>
    </location>
</feature>
<dbReference type="InterPro" id="IPR045175">
    <property type="entry name" value="M28_fam"/>
</dbReference>
<evidence type="ECO:0000259" key="2">
    <source>
        <dbReference type="Pfam" id="PF04389"/>
    </source>
</evidence>
<sequence>MNQGNTTGADRQDLYFGTLGDPVGIPVIGISYPQGVAFAGTAGLTVTVSATTVAEVRQTENVIAESKWGNPNNIVMSGAHLDSVPAGPGINDNGTGSAGILETALQARNLKSKNKLRFAWWGAEEASLVGSTFYVNNLPAAEQAKIALYLNFDMIGSPNYTFGVYDGDDSDATGAGPGPAGSAQIEAVFQNFFAARKQATAAADFTGRSDYGPFIATGIPAGGLFTGAEVEKTEADVAKWGGVAGAAYDPCYHEACDSFTPERDGADAALYAQLRKKYKLVGNINTFALDTNADAVATAVATFARDTSSLPPRTTTAAVARTADGGDHLTR</sequence>
<feature type="domain" description="Peptidase M28" evidence="2">
    <location>
        <begin position="61"/>
        <end position="260"/>
    </location>
</feature>
<organism evidence="3 4">
    <name type="scientific">Paractinoplanes bogorensis</name>
    <dbReference type="NCBI Taxonomy" id="1610840"/>
    <lineage>
        <taxon>Bacteria</taxon>
        <taxon>Bacillati</taxon>
        <taxon>Actinomycetota</taxon>
        <taxon>Actinomycetes</taxon>
        <taxon>Micromonosporales</taxon>
        <taxon>Micromonosporaceae</taxon>
        <taxon>Paractinoplanes</taxon>
    </lineage>
</organism>